<keyword evidence="6" id="KW-1185">Reference proteome</keyword>
<proteinExistence type="predicted"/>
<dbReference type="SUPFAM" id="SSF47203">
    <property type="entry name" value="Acyl-CoA dehydrogenase C-terminal domain-like"/>
    <property type="match status" value="1"/>
</dbReference>
<evidence type="ECO:0000256" key="3">
    <source>
        <dbReference type="ARBA" id="ARBA00023002"/>
    </source>
</evidence>
<gene>
    <name evidence="5" type="ORF">ACI2L5_10715</name>
</gene>
<dbReference type="InterPro" id="IPR046373">
    <property type="entry name" value="Acyl-CoA_Oxase/DH_mid-dom_sf"/>
</dbReference>
<dbReference type="InterPro" id="IPR006091">
    <property type="entry name" value="Acyl-CoA_Oxase/DH_mid-dom"/>
</dbReference>
<dbReference type="Gene3D" id="1.20.140.10">
    <property type="entry name" value="Butyryl-CoA Dehydrogenase, subunit A, domain 3"/>
    <property type="match status" value="1"/>
</dbReference>
<evidence type="ECO:0000313" key="6">
    <source>
        <dbReference type="Proteomes" id="UP001620295"/>
    </source>
</evidence>
<sequence>MTDTQTSAASSAAGRLGARERAVLERLLPGLDEKLAAHSLAELEKRGGPAIPAFREAGGAGLLVPAEHDGLGAEPLDAVRVQRALAMRSPSLAVAAMMHQLSLATFTEYLTEHCAPDAFEWILLKSIAGEKQLVASASAEAKRGASMLAPTMRARRDGTNFIISGSKKPCSLSASMDWFTASVLVEGDEKYDGHLAMALVPAATEGLVRRPFWESEVLAGAESDEVVLEDLVLDESLMVFTDQRPGTQMDTLQVRGWTWFELLAAASYVGVASTLVEKAMASPRVSRAELGALLVKLESSMGAVENVARDMTASIEDPGDQLARSLLARFQVQESVMEVSTAASELAGGISFIRDTEVGYLLQATRALAFHPPARAKALPALAGYFLGEDLDTTVY</sequence>
<protein>
    <submittedName>
        <fullName evidence="5">Acyl-CoA dehydrogenase family protein</fullName>
    </submittedName>
</protein>
<name>A0ABW8LL24_9ACTN</name>
<dbReference type="EMBL" id="JBJDQH010000003">
    <property type="protein sequence ID" value="MFK4265405.1"/>
    <property type="molecule type" value="Genomic_DNA"/>
</dbReference>
<dbReference type="InterPro" id="IPR009100">
    <property type="entry name" value="AcylCoA_DH/oxidase_NM_dom_sf"/>
</dbReference>
<dbReference type="Proteomes" id="UP001620295">
    <property type="component" value="Unassembled WGS sequence"/>
</dbReference>
<dbReference type="InterPro" id="IPR037069">
    <property type="entry name" value="AcylCoA_DH/ox_N_sf"/>
</dbReference>
<dbReference type="Pfam" id="PF02770">
    <property type="entry name" value="Acyl-CoA_dh_M"/>
    <property type="match status" value="1"/>
</dbReference>
<dbReference type="RefSeq" id="WP_404746079.1">
    <property type="nucleotide sequence ID" value="NZ_JBJDQH010000003.1"/>
</dbReference>
<dbReference type="Gene3D" id="2.40.110.10">
    <property type="entry name" value="Butyryl-CoA Dehydrogenase, subunit A, domain 2"/>
    <property type="match status" value="1"/>
</dbReference>
<keyword evidence="1" id="KW-0285">Flavoprotein</keyword>
<dbReference type="SUPFAM" id="SSF56645">
    <property type="entry name" value="Acyl-CoA dehydrogenase NM domain-like"/>
    <property type="match status" value="1"/>
</dbReference>
<keyword evidence="3" id="KW-0560">Oxidoreductase</keyword>
<comment type="caution">
    <text evidence="5">The sequence shown here is derived from an EMBL/GenBank/DDBJ whole genome shotgun (WGS) entry which is preliminary data.</text>
</comment>
<feature type="domain" description="Acyl-CoA oxidase/dehydrogenase middle" evidence="4">
    <location>
        <begin position="137"/>
        <end position="230"/>
    </location>
</feature>
<organism evidence="5 6">
    <name type="scientific">Streptomyces milbemycinicus</name>
    <dbReference type="NCBI Taxonomy" id="476552"/>
    <lineage>
        <taxon>Bacteria</taxon>
        <taxon>Bacillati</taxon>
        <taxon>Actinomycetota</taxon>
        <taxon>Actinomycetes</taxon>
        <taxon>Kitasatosporales</taxon>
        <taxon>Streptomycetaceae</taxon>
        <taxon>Streptomyces</taxon>
    </lineage>
</organism>
<accession>A0ABW8LL24</accession>
<evidence type="ECO:0000256" key="1">
    <source>
        <dbReference type="ARBA" id="ARBA00022630"/>
    </source>
</evidence>
<reference evidence="5 6" key="1">
    <citation type="submission" date="2024-11" db="EMBL/GenBank/DDBJ databases">
        <title>The Natural Products Discovery Center: Release of the First 8490 Sequenced Strains for Exploring Actinobacteria Biosynthetic Diversity.</title>
        <authorList>
            <person name="Kalkreuter E."/>
            <person name="Kautsar S.A."/>
            <person name="Yang D."/>
            <person name="Bader C.D."/>
            <person name="Teijaro C.N."/>
            <person name="Fluegel L."/>
            <person name="Davis C.M."/>
            <person name="Simpson J.R."/>
            <person name="Lauterbach L."/>
            <person name="Steele A.D."/>
            <person name="Gui C."/>
            <person name="Meng S."/>
            <person name="Li G."/>
            <person name="Viehrig K."/>
            <person name="Ye F."/>
            <person name="Su P."/>
            <person name="Kiefer A.F."/>
            <person name="Nichols A."/>
            <person name="Cepeda A.J."/>
            <person name="Yan W."/>
            <person name="Fan B."/>
            <person name="Jiang Y."/>
            <person name="Adhikari A."/>
            <person name="Zheng C.-J."/>
            <person name="Schuster L."/>
            <person name="Cowan T.M."/>
            <person name="Smanski M.J."/>
            <person name="Chevrette M.G."/>
            <person name="De Carvalho L.P.S."/>
            <person name="Shen B."/>
        </authorList>
    </citation>
    <scope>NUCLEOTIDE SEQUENCE [LARGE SCALE GENOMIC DNA]</scope>
    <source>
        <strain evidence="5 6">NPDC020863</strain>
    </source>
</reference>
<dbReference type="InterPro" id="IPR036250">
    <property type="entry name" value="AcylCo_DH-like_C"/>
</dbReference>
<evidence type="ECO:0000256" key="2">
    <source>
        <dbReference type="ARBA" id="ARBA00022827"/>
    </source>
</evidence>
<evidence type="ECO:0000259" key="4">
    <source>
        <dbReference type="Pfam" id="PF02770"/>
    </source>
</evidence>
<dbReference type="PANTHER" id="PTHR43884">
    <property type="entry name" value="ACYL-COA DEHYDROGENASE"/>
    <property type="match status" value="1"/>
</dbReference>
<dbReference type="PANTHER" id="PTHR43884:SF20">
    <property type="entry name" value="ACYL-COA DEHYDROGENASE FADE28"/>
    <property type="match status" value="1"/>
</dbReference>
<keyword evidence="2" id="KW-0274">FAD</keyword>
<dbReference type="Gene3D" id="1.10.540.10">
    <property type="entry name" value="Acyl-CoA dehydrogenase/oxidase, N-terminal domain"/>
    <property type="match status" value="1"/>
</dbReference>
<evidence type="ECO:0000313" key="5">
    <source>
        <dbReference type="EMBL" id="MFK4265405.1"/>
    </source>
</evidence>